<dbReference type="InterPro" id="IPR009772">
    <property type="entry name" value="CDC123"/>
</dbReference>
<dbReference type="GO" id="GO:0005737">
    <property type="term" value="C:cytoplasm"/>
    <property type="evidence" value="ECO:0007669"/>
    <property type="project" value="TreeGrafter"/>
</dbReference>
<protein>
    <submittedName>
        <fullName evidence="2">Uncharacterized protein</fullName>
    </submittedName>
</protein>
<dbReference type="PANTHER" id="PTHR15323:SF6">
    <property type="entry name" value="CELL DIVISION CYCLE PROTEIN 123 HOMOLOG"/>
    <property type="match status" value="1"/>
</dbReference>
<comment type="similarity">
    <text evidence="1">Belongs to the CDC123 family.</text>
</comment>
<comment type="caution">
    <text evidence="2">The sequence shown here is derived from an EMBL/GenBank/DDBJ whole genome shotgun (WGS) entry which is preliminary data.</text>
</comment>
<evidence type="ECO:0000313" key="3">
    <source>
        <dbReference type="Proteomes" id="UP000320475"/>
    </source>
</evidence>
<dbReference type="VEuPathDB" id="FungiDB:SeMB42_g04718"/>
<sequence>MASQLQFLYVASPLKPHTVTLFVLGWWVGVRKVQDSQIPIYWTRSPRWGGGGWMYLVPSRQPYIVKYGGARVKAVSQTATQYSLTAEIGGLENCAYSHALVVWPRRSRRTASVIPGTPLDADPVYGLDNLQSILQYLPIDNPGTSHGNVSFVQGAASSFYRLAPQVASAGFFPWRISHFRRVSAYDTIVAIIQSTSRSNLGIKVHQNASEPTATLLHFPPLTRSDIHQCRFSQWYPLFSSMTMRSKIIPLSTDFVEYLHADGVYLPLDQNGRPQPAAIYDDNEDLDEHESVDGESDEEVDLPSFPHLQATITSSISDLGGAVFPKLNWSAPTDASWIATTGTLKCCNFSDVFLLLKSSDFIVHDLDHAFDGCIDASSGAAGDETSVKMEVYGSYEVVLRKWGDYAQSMEFRCFVFEKRLIAISQRDTTTYYDFLIPMKDELLSSISQFITNLIIPKFPLDNYVTDVYIYKSSKRPSIIDFNPFRESTDALLFSWSEILELAYNPNLHSTSTSSDPRGIHFRLIESQQHTYQHGGAGYKHMTNRVPKDIIDLSEGRTIDEFIEDFEELIVESNR</sequence>
<proteinExistence type="inferred from homology"/>
<gene>
    <name evidence="2" type="ORF">SeLEV6574_g05898</name>
</gene>
<dbReference type="Proteomes" id="UP000320475">
    <property type="component" value="Unassembled WGS sequence"/>
</dbReference>
<name>A0A507CRS3_9FUNG</name>
<dbReference type="AlphaFoldDB" id="A0A507CRS3"/>
<dbReference type="Pfam" id="PF07065">
    <property type="entry name" value="D123"/>
    <property type="match status" value="1"/>
</dbReference>
<evidence type="ECO:0000256" key="1">
    <source>
        <dbReference type="ARBA" id="ARBA00011047"/>
    </source>
</evidence>
<accession>A0A507CRS3</accession>
<dbReference type="PANTHER" id="PTHR15323">
    <property type="entry name" value="D123 PROTEIN"/>
    <property type="match status" value="1"/>
</dbReference>
<dbReference type="OrthoDB" id="360540at2759"/>
<evidence type="ECO:0000313" key="2">
    <source>
        <dbReference type="EMBL" id="TPX41839.1"/>
    </source>
</evidence>
<dbReference type="EMBL" id="QEAM01000300">
    <property type="protein sequence ID" value="TPX41839.1"/>
    <property type="molecule type" value="Genomic_DNA"/>
</dbReference>
<reference evidence="2 3" key="1">
    <citation type="journal article" date="2019" name="Sci. Rep.">
        <title>Comparative genomics of chytrid fungi reveal insights into the obligate biotrophic and pathogenic lifestyle of Synchytrium endobioticum.</title>
        <authorList>
            <person name="van de Vossenberg B.T.L.H."/>
            <person name="Warris S."/>
            <person name="Nguyen H.D.T."/>
            <person name="van Gent-Pelzer M.P.E."/>
            <person name="Joly D.L."/>
            <person name="van de Geest H.C."/>
            <person name="Bonants P.J.M."/>
            <person name="Smith D.S."/>
            <person name="Levesque C.A."/>
            <person name="van der Lee T.A.J."/>
        </authorList>
    </citation>
    <scope>NUCLEOTIDE SEQUENCE [LARGE SCALE GENOMIC DNA]</scope>
    <source>
        <strain evidence="2 3">LEV6574</strain>
    </source>
</reference>
<organism evidence="2 3">
    <name type="scientific">Synchytrium endobioticum</name>
    <dbReference type="NCBI Taxonomy" id="286115"/>
    <lineage>
        <taxon>Eukaryota</taxon>
        <taxon>Fungi</taxon>
        <taxon>Fungi incertae sedis</taxon>
        <taxon>Chytridiomycota</taxon>
        <taxon>Chytridiomycota incertae sedis</taxon>
        <taxon>Chytridiomycetes</taxon>
        <taxon>Synchytriales</taxon>
        <taxon>Synchytriaceae</taxon>
        <taxon>Synchytrium</taxon>
    </lineage>
</organism>